<proteinExistence type="predicted"/>
<feature type="transmembrane region" description="Helical" evidence="1">
    <location>
        <begin position="20"/>
        <end position="45"/>
    </location>
</feature>
<keyword evidence="1" id="KW-1133">Transmembrane helix</keyword>
<accession>A0A830EVE7</accession>
<dbReference type="AlphaFoldDB" id="A0A830EVE7"/>
<feature type="transmembrane region" description="Helical" evidence="1">
    <location>
        <begin position="57"/>
        <end position="78"/>
    </location>
</feature>
<sequence>MGTRTLAESADSRTGLAAALVSRLVAGALGWLLIGAGVLGVGYTLVRALGPAPQSAVGSTLALAASLAAVAVGVYGHPGFRERLRARRD</sequence>
<organism evidence="2 3">
    <name type="scientific">Halarchaeum grantii</name>
    <dbReference type="NCBI Taxonomy" id="1193105"/>
    <lineage>
        <taxon>Archaea</taxon>
        <taxon>Methanobacteriati</taxon>
        <taxon>Methanobacteriota</taxon>
        <taxon>Stenosarchaea group</taxon>
        <taxon>Halobacteria</taxon>
        <taxon>Halobacteriales</taxon>
        <taxon>Halobacteriaceae</taxon>
    </lineage>
</organism>
<keyword evidence="1" id="KW-0812">Transmembrane</keyword>
<keyword evidence="3" id="KW-1185">Reference proteome</keyword>
<gene>
    <name evidence="2" type="ORF">GCM10009037_10180</name>
</gene>
<dbReference type="EMBL" id="BMPF01000001">
    <property type="protein sequence ID" value="GGL28491.1"/>
    <property type="molecule type" value="Genomic_DNA"/>
</dbReference>
<evidence type="ECO:0000313" key="3">
    <source>
        <dbReference type="Proteomes" id="UP000628840"/>
    </source>
</evidence>
<evidence type="ECO:0000256" key="1">
    <source>
        <dbReference type="SAM" id="Phobius"/>
    </source>
</evidence>
<protein>
    <submittedName>
        <fullName evidence="2">Uncharacterized protein</fullName>
    </submittedName>
</protein>
<dbReference type="RefSeq" id="WP_188879904.1">
    <property type="nucleotide sequence ID" value="NZ_BMPF01000001.1"/>
</dbReference>
<name>A0A830EVE7_9EURY</name>
<keyword evidence="1" id="KW-0472">Membrane</keyword>
<reference evidence="2 3" key="1">
    <citation type="journal article" date="2019" name="Int. J. Syst. Evol. Microbiol.">
        <title>The Global Catalogue of Microorganisms (GCM) 10K type strain sequencing project: providing services to taxonomists for standard genome sequencing and annotation.</title>
        <authorList>
            <consortium name="The Broad Institute Genomics Platform"/>
            <consortium name="The Broad Institute Genome Sequencing Center for Infectious Disease"/>
            <person name="Wu L."/>
            <person name="Ma J."/>
        </authorList>
    </citation>
    <scope>NUCLEOTIDE SEQUENCE [LARGE SCALE GENOMIC DNA]</scope>
    <source>
        <strain evidence="2 3">JCM 19585</strain>
    </source>
</reference>
<dbReference type="Proteomes" id="UP000628840">
    <property type="component" value="Unassembled WGS sequence"/>
</dbReference>
<comment type="caution">
    <text evidence="2">The sequence shown here is derived from an EMBL/GenBank/DDBJ whole genome shotgun (WGS) entry which is preliminary data.</text>
</comment>
<evidence type="ECO:0000313" key="2">
    <source>
        <dbReference type="EMBL" id="GGL28491.1"/>
    </source>
</evidence>